<dbReference type="InterPro" id="IPR029047">
    <property type="entry name" value="HSP70_peptide-bd_sf"/>
</dbReference>
<evidence type="ECO:0000256" key="2">
    <source>
        <dbReference type="ARBA" id="ARBA00022741"/>
    </source>
</evidence>
<dbReference type="Pfam" id="PF00012">
    <property type="entry name" value="HSP70"/>
    <property type="match status" value="1"/>
</dbReference>
<accession>A0A8T0D4L0</accession>
<dbReference type="AlphaFoldDB" id="A0A8T0D4L0"/>
<evidence type="ECO:0000313" key="4">
    <source>
        <dbReference type="EMBL" id="KAF8562789.1"/>
    </source>
</evidence>
<keyword evidence="3" id="KW-0067">ATP-binding</keyword>
<dbReference type="SUPFAM" id="SSF53067">
    <property type="entry name" value="Actin-like ATPase domain"/>
    <property type="match status" value="1"/>
</dbReference>
<dbReference type="GO" id="GO:0005524">
    <property type="term" value="F:ATP binding"/>
    <property type="evidence" value="ECO:0007669"/>
    <property type="project" value="UniProtKB-KW"/>
</dbReference>
<keyword evidence="5" id="KW-1185">Reference proteome</keyword>
<name>A0A8T0D4L0_9TREM</name>
<proteinExistence type="inferred from homology"/>
<evidence type="ECO:0000256" key="3">
    <source>
        <dbReference type="ARBA" id="ARBA00022840"/>
    </source>
</evidence>
<dbReference type="PANTHER" id="PTHR19375">
    <property type="entry name" value="HEAT SHOCK PROTEIN 70KDA"/>
    <property type="match status" value="1"/>
</dbReference>
<evidence type="ECO:0000256" key="1">
    <source>
        <dbReference type="ARBA" id="ARBA00007381"/>
    </source>
</evidence>
<gene>
    <name evidence="4" type="ORF">P879_09924</name>
</gene>
<dbReference type="InterPro" id="IPR043129">
    <property type="entry name" value="ATPase_NBD"/>
</dbReference>
<reference evidence="4 5" key="1">
    <citation type="submission" date="2019-07" db="EMBL/GenBank/DDBJ databases">
        <title>Annotation for the trematode Paragonimus westermani.</title>
        <authorList>
            <person name="Choi Y.-J."/>
        </authorList>
    </citation>
    <scope>NUCLEOTIDE SEQUENCE [LARGE SCALE GENOMIC DNA]</scope>
    <source>
        <strain evidence="4">180907_Pwestermani</strain>
    </source>
</reference>
<protein>
    <submittedName>
        <fullName evidence="4">Uncharacterized protein</fullName>
    </submittedName>
</protein>
<comment type="caution">
    <text evidence="4">The sequence shown here is derived from an EMBL/GenBank/DDBJ whole genome shotgun (WGS) entry which is preliminary data.</text>
</comment>
<evidence type="ECO:0000313" key="5">
    <source>
        <dbReference type="Proteomes" id="UP000699462"/>
    </source>
</evidence>
<dbReference type="Gene3D" id="3.30.420.40">
    <property type="match status" value="2"/>
</dbReference>
<dbReference type="InterPro" id="IPR013126">
    <property type="entry name" value="Hsp_70_fam"/>
</dbReference>
<dbReference type="Proteomes" id="UP000699462">
    <property type="component" value="Unassembled WGS sequence"/>
</dbReference>
<organism evidence="4 5">
    <name type="scientific">Paragonimus westermani</name>
    <dbReference type="NCBI Taxonomy" id="34504"/>
    <lineage>
        <taxon>Eukaryota</taxon>
        <taxon>Metazoa</taxon>
        <taxon>Spiralia</taxon>
        <taxon>Lophotrochozoa</taxon>
        <taxon>Platyhelminthes</taxon>
        <taxon>Trematoda</taxon>
        <taxon>Digenea</taxon>
        <taxon>Plagiorchiida</taxon>
        <taxon>Troglotremata</taxon>
        <taxon>Troglotrematidae</taxon>
        <taxon>Paragonimus</taxon>
    </lineage>
</organism>
<dbReference type="OrthoDB" id="6281481at2759"/>
<dbReference type="PRINTS" id="PR00301">
    <property type="entry name" value="HEATSHOCK70"/>
</dbReference>
<dbReference type="Gene3D" id="2.60.34.10">
    <property type="entry name" value="Substrate Binding Domain Of DNAk, Chain A, domain 1"/>
    <property type="match status" value="1"/>
</dbReference>
<dbReference type="GO" id="GO:0140662">
    <property type="term" value="F:ATP-dependent protein folding chaperone"/>
    <property type="evidence" value="ECO:0007669"/>
    <property type="project" value="InterPro"/>
</dbReference>
<dbReference type="SUPFAM" id="SSF100920">
    <property type="entry name" value="Heat shock protein 70kD (HSP70), peptide-binding domain"/>
    <property type="match status" value="1"/>
</dbReference>
<keyword evidence="2" id="KW-0547">Nucleotide-binding</keyword>
<dbReference type="EMBL" id="JTDF01017070">
    <property type="protein sequence ID" value="KAF8562789.1"/>
    <property type="molecule type" value="Genomic_DNA"/>
</dbReference>
<sequence length="117" mass="12545">MSIIKQVIKDSRMEQNQIDMAVRVGGSTRIPKIQQVIKRFFNGKETRLGINPDDAVANGAAVQAGVLSGTESTGGVALLDVCPLTFDIKAVGDVMTKLISWNTVIPTKKTGPPNFCD</sequence>
<comment type="similarity">
    <text evidence="1">Belongs to the heat shock protein 70 family.</text>
</comment>